<evidence type="ECO:0000313" key="2">
    <source>
        <dbReference type="WBParaSite" id="Pan_g17668.t1"/>
    </source>
</evidence>
<reference evidence="2" key="2">
    <citation type="submission" date="2020-10" db="UniProtKB">
        <authorList>
            <consortium name="WormBaseParasite"/>
        </authorList>
    </citation>
    <scope>IDENTIFICATION</scope>
</reference>
<reference evidence="1" key="1">
    <citation type="journal article" date="2013" name="Genetics">
        <title>The draft genome and transcriptome of Panagrellus redivivus are shaped by the harsh demands of a free-living lifestyle.</title>
        <authorList>
            <person name="Srinivasan J."/>
            <person name="Dillman A.R."/>
            <person name="Macchietto M.G."/>
            <person name="Heikkinen L."/>
            <person name="Lakso M."/>
            <person name="Fracchia K.M."/>
            <person name="Antoshechkin I."/>
            <person name="Mortazavi A."/>
            <person name="Wong G."/>
            <person name="Sternberg P.W."/>
        </authorList>
    </citation>
    <scope>NUCLEOTIDE SEQUENCE [LARGE SCALE GENOMIC DNA]</scope>
    <source>
        <strain evidence="1">MT8872</strain>
    </source>
</reference>
<dbReference type="Proteomes" id="UP000492821">
    <property type="component" value="Unassembled WGS sequence"/>
</dbReference>
<sequence length="262" mass="30158">MPYPIADLPYGLRCRLGELATRAERYRLQVAAGCKDICPPQLQTIKTVKKLEIARRNNAMLVQFDLDLEQPLDNSMLFQCNKTLIFYGLNENDLMVEVVTQQSTFLYIYFCNSTPAFIRKVASVTPGNVKKLSIKDDKSTISTPICLTAVLTAFPNIEVLDLLVILPASWVSDLQSNNTTKLQVLNIRIDDVDAIRDMNFKQFFEKRAEGFKMVLRFHHHSAGLSELKTILSQYFEPSYDEHTADFELDCYNDNKYYKLKRF</sequence>
<organism evidence="1 2">
    <name type="scientific">Panagrellus redivivus</name>
    <name type="common">Microworm</name>
    <dbReference type="NCBI Taxonomy" id="6233"/>
    <lineage>
        <taxon>Eukaryota</taxon>
        <taxon>Metazoa</taxon>
        <taxon>Ecdysozoa</taxon>
        <taxon>Nematoda</taxon>
        <taxon>Chromadorea</taxon>
        <taxon>Rhabditida</taxon>
        <taxon>Tylenchina</taxon>
        <taxon>Panagrolaimomorpha</taxon>
        <taxon>Panagrolaimoidea</taxon>
        <taxon>Panagrolaimidae</taxon>
        <taxon>Panagrellus</taxon>
    </lineage>
</organism>
<name>A0A7E4V8X9_PANRE</name>
<accession>A0A7E4V8X9</accession>
<keyword evidence="1" id="KW-1185">Reference proteome</keyword>
<proteinExistence type="predicted"/>
<evidence type="ECO:0000313" key="1">
    <source>
        <dbReference type="Proteomes" id="UP000492821"/>
    </source>
</evidence>
<dbReference type="WBParaSite" id="Pan_g17668.t1">
    <property type="protein sequence ID" value="Pan_g17668.t1"/>
    <property type="gene ID" value="Pan_g17668"/>
</dbReference>
<protein>
    <submittedName>
        <fullName evidence="2">FTH domain-containing protein</fullName>
    </submittedName>
</protein>
<dbReference type="AlphaFoldDB" id="A0A7E4V8X9"/>